<keyword evidence="3" id="KW-1185">Reference proteome</keyword>
<sequence>MFHTCQPKVTPTKRRRLLSEPPPRHNQPHLARVNFHERGEAGDPSTRRWGPAPLTPGHPLKTSPEKDQEAHKRQTNRFSTFLVEDPRRNMNSQARMVNDAELRN</sequence>
<dbReference type="AlphaFoldDB" id="A0A4Y2T9J8"/>
<evidence type="ECO:0000313" key="3">
    <source>
        <dbReference type="Proteomes" id="UP000499080"/>
    </source>
</evidence>
<dbReference type="EMBL" id="BGPR01026235">
    <property type="protein sequence ID" value="GBN95785.1"/>
    <property type="molecule type" value="Genomic_DNA"/>
</dbReference>
<comment type="caution">
    <text evidence="2">The sequence shown here is derived from an EMBL/GenBank/DDBJ whole genome shotgun (WGS) entry which is preliminary data.</text>
</comment>
<feature type="region of interest" description="Disordered" evidence="1">
    <location>
        <begin position="1"/>
        <end position="104"/>
    </location>
</feature>
<name>A0A4Y2T9J8_ARAVE</name>
<gene>
    <name evidence="2" type="ORF">AVEN_271210_1</name>
</gene>
<dbReference type="Proteomes" id="UP000499080">
    <property type="component" value="Unassembled WGS sequence"/>
</dbReference>
<evidence type="ECO:0000256" key="1">
    <source>
        <dbReference type="SAM" id="MobiDB-lite"/>
    </source>
</evidence>
<organism evidence="2 3">
    <name type="scientific">Araneus ventricosus</name>
    <name type="common">Orbweaver spider</name>
    <name type="synonym">Epeira ventricosa</name>
    <dbReference type="NCBI Taxonomy" id="182803"/>
    <lineage>
        <taxon>Eukaryota</taxon>
        <taxon>Metazoa</taxon>
        <taxon>Ecdysozoa</taxon>
        <taxon>Arthropoda</taxon>
        <taxon>Chelicerata</taxon>
        <taxon>Arachnida</taxon>
        <taxon>Araneae</taxon>
        <taxon>Araneomorphae</taxon>
        <taxon>Entelegynae</taxon>
        <taxon>Araneoidea</taxon>
        <taxon>Araneidae</taxon>
        <taxon>Araneus</taxon>
    </lineage>
</organism>
<proteinExistence type="predicted"/>
<accession>A0A4Y2T9J8</accession>
<protein>
    <submittedName>
        <fullName evidence="2">Uncharacterized protein</fullName>
    </submittedName>
</protein>
<reference evidence="2 3" key="1">
    <citation type="journal article" date="2019" name="Sci. Rep.">
        <title>Orb-weaving spider Araneus ventricosus genome elucidates the spidroin gene catalogue.</title>
        <authorList>
            <person name="Kono N."/>
            <person name="Nakamura H."/>
            <person name="Ohtoshi R."/>
            <person name="Moran D.A.P."/>
            <person name="Shinohara A."/>
            <person name="Yoshida Y."/>
            <person name="Fujiwara M."/>
            <person name="Mori M."/>
            <person name="Tomita M."/>
            <person name="Arakawa K."/>
        </authorList>
    </citation>
    <scope>NUCLEOTIDE SEQUENCE [LARGE SCALE GENOMIC DNA]</scope>
</reference>
<feature type="compositionally biased region" description="Basic and acidic residues" evidence="1">
    <location>
        <begin position="63"/>
        <end position="72"/>
    </location>
</feature>
<evidence type="ECO:0000313" key="2">
    <source>
        <dbReference type="EMBL" id="GBN95785.1"/>
    </source>
</evidence>